<name>A0A0A9H719_ARUDO</name>
<dbReference type="EMBL" id="GBRH01165349">
    <property type="protein sequence ID" value="JAE32547.1"/>
    <property type="molecule type" value="Transcribed_RNA"/>
</dbReference>
<reference evidence="1" key="1">
    <citation type="submission" date="2014-09" db="EMBL/GenBank/DDBJ databases">
        <authorList>
            <person name="Magalhaes I.L.F."/>
            <person name="Oliveira U."/>
            <person name="Santos F.R."/>
            <person name="Vidigal T.H.D.A."/>
            <person name="Brescovit A.D."/>
            <person name="Santos A.J."/>
        </authorList>
    </citation>
    <scope>NUCLEOTIDE SEQUENCE</scope>
    <source>
        <tissue evidence="1">Shoot tissue taken approximately 20 cm above the soil surface</tissue>
    </source>
</reference>
<accession>A0A0A9H719</accession>
<evidence type="ECO:0000313" key="1">
    <source>
        <dbReference type="EMBL" id="JAE32547.1"/>
    </source>
</evidence>
<proteinExistence type="predicted"/>
<protein>
    <submittedName>
        <fullName evidence="1">Uncharacterized protein</fullName>
    </submittedName>
</protein>
<sequence>MTLGVALEMMRTGRTPRSPLRLVSQRGSLTRPRCGCSSRVCRARRRRGRNCLGSGW</sequence>
<dbReference type="AlphaFoldDB" id="A0A0A9H719"/>
<organism evidence="1">
    <name type="scientific">Arundo donax</name>
    <name type="common">Giant reed</name>
    <name type="synonym">Donax arundinaceus</name>
    <dbReference type="NCBI Taxonomy" id="35708"/>
    <lineage>
        <taxon>Eukaryota</taxon>
        <taxon>Viridiplantae</taxon>
        <taxon>Streptophyta</taxon>
        <taxon>Embryophyta</taxon>
        <taxon>Tracheophyta</taxon>
        <taxon>Spermatophyta</taxon>
        <taxon>Magnoliopsida</taxon>
        <taxon>Liliopsida</taxon>
        <taxon>Poales</taxon>
        <taxon>Poaceae</taxon>
        <taxon>PACMAD clade</taxon>
        <taxon>Arundinoideae</taxon>
        <taxon>Arundineae</taxon>
        <taxon>Arundo</taxon>
    </lineage>
</organism>
<reference evidence="1" key="2">
    <citation type="journal article" date="2015" name="Data Brief">
        <title>Shoot transcriptome of the giant reed, Arundo donax.</title>
        <authorList>
            <person name="Barrero R.A."/>
            <person name="Guerrero F.D."/>
            <person name="Moolhuijzen P."/>
            <person name="Goolsby J.A."/>
            <person name="Tidwell J."/>
            <person name="Bellgard S.E."/>
            <person name="Bellgard M.I."/>
        </authorList>
    </citation>
    <scope>NUCLEOTIDE SEQUENCE</scope>
    <source>
        <tissue evidence="1">Shoot tissue taken approximately 20 cm above the soil surface</tissue>
    </source>
</reference>